<accession>A0A857N5C9</accession>
<dbReference type="PROSITE" id="PS51318">
    <property type="entry name" value="TAT"/>
    <property type="match status" value="1"/>
</dbReference>
<dbReference type="AlphaFoldDB" id="A0A857N5C9"/>
<dbReference type="RefSeq" id="WP_161931835.1">
    <property type="nucleotide sequence ID" value="NZ_CP047901.1"/>
</dbReference>
<sequence length="506" mass="55209">MDENKMVERGRQIDTNEVREQSTGLKEDQSNVEMRGQGVSRRTFLKLGAAAAALAAAERIGLVRVEAQEGEGYIVTRLPDVDMSEAELASANDTDGVIEMEANSPLSRLAIGLQERVNEANSGGTERAALNVSLVGDSAPAALARARGTALPYMEIKSDQTRAGDWVLREGSIVFPRQVDAYGEIEYGYMEPVEVQGYGLTRPLLTPVTSDLRRYFQDLGLRSPSVGDWVAMTVIDRGDSVIPVSLAVTNQAGEPMAVVISFGANQEAPATPIPTLAPVMGEVVLIAEPAVEYQVDPTGEIMETMPRKWDEVEIVNNGARMGIPNGEVPAGVYNDPNGLTYLVGRFERVYRGGNIENDSDIWYGELQVQGQRVTVIIGEEQSIVGVSDLTGWSEEYGGSPGVAISQRLVSFPTLQVVEYLQQNPGIPVMLEYEWGIEEQVNALRGRTDEMAVRAVESYDTQYSITDTGDFIQRSRASGGNVNLDGMILWRALTWMPGMFNYANRNA</sequence>
<feature type="region of interest" description="Disordered" evidence="1">
    <location>
        <begin position="1"/>
        <end position="34"/>
    </location>
</feature>
<evidence type="ECO:0000313" key="2">
    <source>
        <dbReference type="EMBL" id="QHO63455.1"/>
    </source>
</evidence>
<proteinExistence type="predicted"/>
<organism evidence="2 3">
    <name type="scientific">Candidatus Chazhemtobacterium aquaticus</name>
    <dbReference type="NCBI Taxonomy" id="2715735"/>
    <lineage>
        <taxon>Bacteria</taxon>
        <taxon>Candidatus Chazhemtobacteraceae</taxon>
        <taxon>Candidatus Chazhemtobacterium</taxon>
    </lineage>
</organism>
<dbReference type="Proteomes" id="UP000463983">
    <property type="component" value="Chromosome"/>
</dbReference>
<evidence type="ECO:0000256" key="1">
    <source>
        <dbReference type="SAM" id="MobiDB-lite"/>
    </source>
</evidence>
<protein>
    <recommendedName>
        <fullName evidence="4">Twin-arginine translocation signal domain-containing protein</fullName>
    </recommendedName>
</protein>
<dbReference type="EMBL" id="CP047901">
    <property type="protein sequence ID" value="QHO63455.1"/>
    <property type="molecule type" value="Genomic_DNA"/>
</dbReference>
<gene>
    <name evidence="2" type="ORF">MICH65_0474</name>
</gene>
<evidence type="ECO:0000313" key="3">
    <source>
        <dbReference type="Proteomes" id="UP000463983"/>
    </source>
</evidence>
<name>A0A857N5C9_9BACT</name>
<reference evidence="3" key="1">
    <citation type="journal article" date="2020" name="Microorganisms">
        <title>Complete Genome of a Member of a New Bacterial Lineage in the Microgenomates Group Reveals an Unusual Nucleotide Composition Disparity Between Two Strands of DNA and Limited Metabolic Potential.</title>
        <authorList>
            <person name="Kadnikov V.V."/>
            <person name="Mardanov A.V."/>
            <person name="Beletsky A.V."/>
            <person name="Karnachuk O.V."/>
            <person name="Ravin N.V."/>
        </authorList>
    </citation>
    <scope>NUCLEOTIDE SEQUENCE [LARGE SCALE GENOMIC DNA]</scope>
</reference>
<evidence type="ECO:0008006" key="4">
    <source>
        <dbReference type="Google" id="ProtNLM"/>
    </source>
</evidence>
<feature type="compositionally biased region" description="Basic and acidic residues" evidence="1">
    <location>
        <begin position="1"/>
        <end position="29"/>
    </location>
</feature>
<dbReference type="KEGG" id="caqa:MICH65_0474"/>
<dbReference type="InterPro" id="IPR006311">
    <property type="entry name" value="TAT_signal"/>
</dbReference>
<keyword evidence="3" id="KW-1185">Reference proteome</keyword>